<evidence type="ECO:0000313" key="1">
    <source>
        <dbReference type="EMBL" id="HJE39637.1"/>
    </source>
</evidence>
<dbReference type="AlphaFoldDB" id="A0A921EBB4"/>
<reference evidence="1" key="1">
    <citation type="journal article" date="2021" name="PeerJ">
        <title>Extensive microbial diversity within the chicken gut microbiome revealed by metagenomics and culture.</title>
        <authorList>
            <person name="Gilroy R."/>
            <person name="Ravi A."/>
            <person name="Getino M."/>
            <person name="Pursley I."/>
            <person name="Horton D.L."/>
            <person name="Alikhan N.F."/>
            <person name="Baker D."/>
            <person name="Gharbi K."/>
            <person name="Hall N."/>
            <person name="Watson M."/>
            <person name="Adriaenssens E.M."/>
            <person name="Foster-Nyarko E."/>
            <person name="Jarju S."/>
            <person name="Secka A."/>
            <person name="Antonio M."/>
            <person name="Oren A."/>
            <person name="Chaudhuri R.R."/>
            <person name="La Ragione R."/>
            <person name="Hildebrand F."/>
            <person name="Pallen M.J."/>
        </authorList>
    </citation>
    <scope>NUCLEOTIDE SEQUENCE</scope>
    <source>
        <strain evidence="1">4100</strain>
    </source>
</reference>
<dbReference type="Gene3D" id="3.40.50.150">
    <property type="entry name" value="Vaccinia Virus protein VP39"/>
    <property type="match status" value="1"/>
</dbReference>
<gene>
    <name evidence="1" type="ORF">K8V47_07785</name>
</gene>
<dbReference type="Pfam" id="PF13489">
    <property type="entry name" value="Methyltransf_23"/>
    <property type="match status" value="1"/>
</dbReference>
<name>A0A921EBB4_9BACT</name>
<dbReference type="SUPFAM" id="SSF53335">
    <property type="entry name" value="S-adenosyl-L-methionine-dependent methyltransferases"/>
    <property type="match status" value="1"/>
</dbReference>
<dbReference type="EMBL" id="DYXT01000040">
    <property type="protein sequence ID" value="HJE39637.1"/>
    <property type="molecule type" value="Genomic_DNA"/>
</dbReference>
<proteinExistence type="predicted"/>
<dbReference type="InterPro" id="IPR029058">
    <property type="entry name" value="AB_hydrolase_fold"/>
</dbReference>
<organism evidence="1 2">
    <name type="scientific">Candidatus Amulumruptor caecigallinarius</name>
    <dbReference type="NCBI Taxonomy" id="2109911"/>
    <lineage>
        <taxon>Bacteria</taxon>
        <taxon>Pseudomonadati</taxon>
        <taxon>Bacteroidota</taxon>
        <taxon>Bacteroidia</taxon>
        <taxon>Bacteroidales</taxon>
        <taxon>Muribaculaceae</taxon>
        <taxon>Candidatus Amulumruptor</taxon>
    </lineage>
</organism>
<dbReference type="Pfam" id="PF04301">
    <property type="entry name" value="BioG"/>
    <property type="match status" value="1"/>
</dbReference>
<dbReference type="CDD" id="cd02440">
    <property type="entry name" value="AdoMet_MTases"/>
    <property type="match status" value="1"/>
</dbReference>
<reference evidence="1" key="2">
    <citation type="submission" date="2021-09" db="EMBL/GenBank/DDBJ databases">
        <authorList>
            <person name="Gilroy R."/>
        </authorList>
    </citation>
    <scope>NUCLEOTIDE SEQUENCE</scope>
    <source>
        <strain evidence="1">4100</strain>
    </source>
</reference>
<accession>A0A921EBB4</accession>
<sequence>MTIARITTSEATKAVVIFAGWGMDAHPFASLHKDGYDIFVVYDYCQPEANLGVFERYDEICIIAWSWGVPAAAEFIKHNSGRLPISATIAVNGTLTPIDDTDGIPEAIFQATLDSLSETSLQKFYRRMCGSASSYRLFAESLPQCDLASLREELQAIRDNGASHQSPLVFDRVIIGKSDLIIPTANQRHAWQGHPCISEAEWPHLPDFQCIIDLYIRDKALIRHRFSSAVNTYPKEADVQYHIATRLFELWRSCDSSEHKDILELGAGCGFLTRHYINTPWCRSTTLVDLYAGTDGVEIGDAETYAIDGKKFDCIVSASTIQWFNSPRRFINRAADALPEGGMMVLSGFGDRHFHELDGLVPKSLFYYSVADFAKLIPDRLQLVRAEEETITIRFTSIRDMLDHLRLTGVNAVSSTQTVAITRRIMSAMQNLPSLTLTYNPTYFILKKI</sequence>
<dbReference type="InterPro" id="IPR029063">
    <property type="entry name" value="SAM-dependent_MTases_sf"/>
</dbReference>
<dbReference type="InterPro" id="IPR007398">
    <property type="entry name" value="BioG"/>
</dbReference>
<protein>
    <submittedName>
        <fullName evidence="1">DUF452 family protein</fullName>
    </submittedName>
</protein>
<comment type="caution">
    <text evidence="1">The sequence shown here is derived from an EMBL/GenBank/DDBJ whole genome shotgun (WGS) entry which is preliminary data.</text>
</comment>
<dbReference type="Proteomes" id="UP000711407">
    <property type="component" value="Unassembled WGS sequence"/>
</dbReference>
<dbReference type="SUPFAM" id="SSF53474">
    <property type="entry name" value="alpha/beta-Hydrolases"/>
    <property type="match status" value="1"/>
</dbReference>
<evidence type="ECO:0000313" key="2">
    <source>
        <dbReference type="Proteomes" id="UP000711407"/>
    </source>
</evidence>